<evidence type="ECO:0000313" key="2">
    <source>
        <dbReference type="EMBL" id="MFC7745954.1"/>
    </source>
</evidence>
<keyword evidence="1" id="KW-1133">Transmembrane helix</keyword>
<evidence type="ECO:0000256" key="1">
    <source>
        <dbReference type="SAM" id="Phobius"/>
    </source>
</evidence>
<dbReference type="EMBL" id="JBHTGR010000002">
    <property type="protein sequence ID" value="MFC7745954.1"/>
    <property type="molecule type" value="Genomic_DNA"/>
</dbReference>
<keyword evidence="1" id="KW-0812">Transmembrane</keyword>
<sequence>MRLSEDGKIEGGKTIFKILRVIFSIVVAVLASYMLITQDFELMPYLMLGLGISTLITGVVELQNDKKAFWGYMSIIVSLFMFFVSIQGFLLN</sequence>
<accession>A0ABW2UPW1</accession>
<reference evidence="3" key="1">
    <citation type="journal article" date="2019" name="Int. J. Syst. Evol. Microbiol.">
        <title>The Global Catalogue of Microorganisms (GCM) 10K type strain sequencing project: providing services to taxonomists for standard genome sequencing and annotation.</title>
        <authorList>
            <consortium name="The Broad Institute Genomics Platform"/>
            <consortium name="The Broad Institute Genome Sequencing Center for Infectious Disease"/>
            <person name="Wu L."/>
            <person name="Ma J."/>
        </authorList>
    </citation>
    <scope>NUCLEOTIDE SEQUENCE [LARGE SCALE GENOMIC DNA]</scope>
    <source>
        <strain evidence="3">JCM 30234</strain>
    </source>
</reference>
<keyword evidence="3" id="KW-1185">Reference proteome</keyword>
<name>A0ABW2UPW1_9BACI</name>
<evidence type="ECO:0000313" key="3">
    <source>
        <dbReference type="Proteomes" id="UP001596620"/>
    </source>
</evidence>
<gene>
    <name evidence="2" type="ORF">ACFQU8_01680</name>
</gene>
<feature type="transmembrane region" description="Helical" evidence="1">
    <location>
        <begin position="18"/>
        <end position="36"/>
    </location>
</feature>
<dbReference type="Proteomes" id="UP001596620">
    <property type="component" value="Unassembled WGS sequence"/>
</dbReference>
<dbReference type="RefSeq" id="WP_382357430.1">
    <property type="nucleotide sequence ID" value="NZ_JBHTGR010000002.1"/>
</dbReference>
<proteinExistence type="predicted"/>
<comment type="caution">
    <text evidence="2">The sequence shown here is derived from an EMBL/GenBank/DDBJ whole genome shotgun (WGS) entry which is preliminary data.</text>
</comment>
<keyword evidence="1" id="KW-0472">Membrane</keyword>
<dbReference type="Pfam" id="PF13129">
    <property type="entry name" value="DUF3953"/>
    <property type="match status" value="1"/>
</dbReference>
<dbReference type="InterPro" id="IPR025018">
    <property type="entry name" value="DUF3953"/>
</dbReference>
<protein>
    <submittedName>
        <fullName evidence="2">DUF3953 domain-containing protein</fullName>
    </submittedName>
</protein>
<feature type="transmembrane region" description="Helical" evidence="1">
    <location>
        <begin position="42"/>
        <end position="62"/>
    </location>
</feature>
<feature type="transmembrane region" description="Helical" evidence="1">
    <location>
        <begin position="69"/>
        <end position="90"/>
    </location>
</feature>
<organism evidence="2 3">
    <name type="scientific">Lentibacillus kimchii</name>
    <dbReference type="NCBI Taxonomy" id="1542911"/>
    <lineage>
        <taxon>Bacteria</taxon>
        <taxon>Bacillati</taxon>
        <taxon>Bacillota</taxon>
        <taxon>Bacilli</taxon>
        <taxon>Bacillales</taxon>
        <taxon>Bacillaceae</taxon>
        <taxon>Lentibacillus</taxon>
    </lineage>
</organism>